<dbReference type="RefSeq" id="WP_302929007.1">
    <property type="nucleotide sequence ID" value="NZ_JAJEPW010000026.1"/>
</dbReference>
<dbReference type="Proteomes" id="UP001199319">
    <property type="component" value="Unassembled WGS sequence"/>
</dbReference>
<name>A0AAE3DFY1_9FIRM</name>
<protein>
    <submittedName>
        <fullName evidence="1">Uncharacterized protein</fullName>
    </submittedName>
</protein>
<keyword evidence="2" id="KW-1185">Reference proteome</keyword>
<evidence type="ECO:0000313" key="1">
    <source>
        <dbReference type="EMBL" id="MCC2129769.1"/>
    </source>
</evidence>
<evidence type="ECO:0000313" key="2">
    <source>
        <dbReference type="Proteomes" id="UP001199319"/>
    </source>
</evidence>
<accession>A0AAE3DFY1</accession>
<comment type="caution">
    <text evidence="1">The sequence shown here is derived from an EMBL/GenBank/DDBJ whole genome shotgun (WGS) entry which is preliminary data.</text>
</comment>
<proteinExistence type="predicted"/>
<organism evidence="1 2">
    <name type="scientific">Brotocaccenecus cirricatena</name>
    <dbReference type="NCBI Taxonomy" id="3064195"/>
    <lineage>
        <taxon>Bacteria</taxon>
        <taxon>Bacillati</taxon>
        <taxon>Bacillota</taxon>
        <taxon>Clostridia</taxon>
        <taxon>Eubacteriales</taxon>
        <taxon>Oscillospiraceae</taxon>
        <taxon>Brotocaccenecus</taxon>
    </lineage>
</organism>
<reference evidence="1" key="1">
    <citation type="submission" date="2021-10" db="EMBL/GenBank/DDBJ databases">
        <title>Anaerobic single-cell dispensing facilitates the cultivation of human gut bacteria.</title>
        <authorList>
            <person name="Afrizal A."/>
        </authorList>
    </citation>
    <scope>NUCLEOTIDE SEQUENCE</scope>
    <source>
        <strain evidence="1">CLA-AA-H272</strain>
    </source>
</reference>
<dbReference type="AlphaFoldDB" id="A0AAE3DFY1"/>
<gene>
    <name evidence="1" type="ORF">LKD37_09600</name>
</gene>
<sequence length="60" mass="7311">MTPLFCVDITENRNNDRINGCDTELLEQRREDFREQCLWQQLTELLRQAELDCEDLYMQD</sequence>
<dbReference type="EMBL" id="JAJEPW010000026">
    <property type="protein sequence ID" value="MCC2129769.1"/>
    <property type="molecule type" value="Genomic_DNA"/>
</dbReference>